<proteinExistence type="predicted"/>
<gene>
    <name evidence="2" type="ORF">PPACK8108_LOCUS2665</name>
</gene>
<name>A0AAV0AK02_PHAPC</name>
<organism evidence="2 3">
    <name type="scientific">Phakopsora pachyrhizi</name>
    <name type="common">Asian soybean rust disease fungus</name>
    <dbReference type="NCBI Taxonomy" id="170000"/>
    <lineage>
        <taxon>Eukaryota</taxon>
        <taxon>Fungi</taxon>
        <taxon>Dikarya</taxon>
        <taxon>Basidiomycota</taxon>
        <taxon>Pucciniomycotina</taxon>
        <taxon>Pucciniomycetes</taxon>
        <taxon>Pucciniales</taxon>
        <taxon>Phakopsoraceae</taxon>
        <taxon>Phakopsora</taxon>
    </lineage>
</organism>
<evidence type="ECO:0000256" key="1">
    <source>
        <dbReference type="SAM" id="MobiDB-lite"/>
    </source>
</evidence>
<protein>
    <submittedName>
        <fullName evidence="2">Uncharacterized protein</fullName>
    </submittedName>
</protein>
<dbReference type="AlphaFoldDB" id="A0AAV0AK02"/>
<dbReference type="Proteomes" id="UP001153365">
    <property type="component" value="Unassembled WGS sequence"/>
</dbReference>
<feature type="region of interest" description="Disordered" evidence="1">
    <location>
        <begin position="182"/>
        <end position="245"/>
    </location>
</feature>
<feature type="region of interest" description="Disordered" evidence="1">
    <location>
        <begin position="158"/>
        <end position="177"/>
    </location>
</feature>
<feature type="compositionally biased region" description="Basic and acidic residues" evidence="1">
    <location>
        <begin position="221"/>
        <end position="245"/>
    </location>
</feature>
<reference evidence="2" key="1">
    <citation type="submission" date="2022-06" db="EMBL/GenBank/DDBJ databases">
        <authorList>
            <consortium name="SYNGENTA / RWTH Aachen University"/>
        </authorList>
    </citation>
    <scope>NUCLEOTIDE SEQUENCE</scope>
</reference>
<dbReference type="EMBL" id="CALTRL010000450">
    <property type="protein sequence ID" value="CAH7668195.1"/>
    <property type="molecule type" value="Genomic_DNA"/>
</dbReference>
<accession>A0AAV0AK02</accession>
<comment type="caution">
    <text evidence="2">The sequence shown here is derived from an EMBL/GenBank/DDBJ whole genome shotgun (WGS) entry which is preliminary data.</text>
</comment>
<sequence>MGPMYYVLNLKWLQLSNVLILGSIVHINRGSLELIESSSLNSVTRNFKMNDPSPRLNNIVIPGFGDAALEIPSKELKTQESTISFLRIPKFDLNELPQDMDSGMIHSDDVENSKVESERYYKLALKWRQMEPDHQSLSPTNSQSPIVNLGSEHKFVTSNKAQTINEPEISRDVRNWQPEINFNQKEGKKHSPKIFEENLSGPSKRDSTEYETSNNRKRKKSDLIEDRISSSESKRENKVDSAKKTESKINNYLTTEFTKGFIKFLTVKVENFGPFAIEGKLLHYSPYNKNLLNFIENNLENILPEELDEYTISTGFFQLTKSIFWNQNEGIFFLSEERLSNAMNFVDSKSHSARGKTWVRHSRKSFNSLKSLPATVIFCFRKVFTNFFTYEKLSSFFFTENMRKRGKIYFENLNLNLVELAKGNRNISKVAIDNILRLIWIRLTSFLAYVHAINAIISPGPLKPLSYEQLVKKQEDALDFFFRLHDKAENLFTTKKIRRSKNVYLNPCSNNLNVEEKKQQVIKTIFDSTLHNDNASWLYVELWMMIYRPNLLSIMKNDSKSETKFKSLLNRVFLILFSGMATYTKLNKSKKPMEILNKMNTMEIIDYLVKF</sequence>
<keyword evidence="3" id="KW-1185">Reference proteome</keyword>
<evidence type="ECO:0000313" key="3">
    <source>
        <dbReference type="Proteomes" id="UP001153365"/>
    </source>
</evidence>
<evidence type="ECO:0000313" key="2">
    <source>
        <dbReference type="EMBL" id="CAH7668195.1"/>
    </source>
</evidence>